<dbReference type="Pfam" id="PF05217">
    <property type="entry name" value="SAXO1-2"/>
    <property type="match status" value="1"/>
</dbReference>
<reference evidence="3" key="2">
    <citation type="submission" date="2014-06" db="EMBL/GenBank/DDBJ databases">
        <authorList>
            <person name="Aslett M."/>
        </authorList>
    </citation>
    <scope>NUCLEOTIDE SEQUENCE</scope>
</reference>
<feature type="region of interest" description="Disordered" evidence="2">
    <location>
        <begin position="195"/>
        <end position="215"/>
    </location>
</feature>
<accession>A0A068WGB8</accession>
<evidence type="ECO:0000256" key="1">
    <source>
        <dbReference type="ARBA" id="ARBA00008738"/>
    </source>
</evidence>
<dbReference type="InterPro" id="IPR033336">
    <property type="entry name" value="SAXO1/2"/>
</dbReference>
<feature type="compositionally biased region" description="Polar residues" evidence="2">
    <location>
        <begin position="204"/>
        <end position="215"/>
    </location>
</feature>
<proteinExistence type="inferred from homology"/>
<protein>
    <submittedName>
        <fullName evidence="3 5">Protein FAM154A</fullName>
    </submittedName>
</protein>
<evidence type="ECO:0000313" key="4">
    <source>
        <dbReference type="Proteomes" id="UP000492820"/>
    </source>
</evidence>
<evidence type="ECO:0000313" key="5">
    <source>
        <dbReference type="WBParaSite" id="EgrG_001025800"/>
    </source>
</evidence>
<reference evidence="3 4" key="1">
    <citation type="journal article" date="2013" name="Nature">
        <title>The genomes of four tapeworm species reveal adaptations to parasitism.</title>
        <authorList>
            <person name="Tsai I.J."/>
            <person name="Zarowiecki M."/>
            <person name="Holroyd N."/>
            <person name="Garciarrubio A."/>
            <person name="Sanchez-Flores A."/>
            <person name="Brooks K.L."/>
            <person name="Tracey A."/>
            <person name="Bobes R.J."/>
            <person name="Fragoso G."/>
            <person name="Sciutto E."/>
            <person name="Aslett M."/>
            <person name="Beasley H."/>
            <person name="Bennett H.M."/>
            <person name="Cai J."/>
            <person name="Camicia F."/>
            <person name="Clark R."/>
            <person name="Cucher M."/>
            <person name="De Silva N."/>
            <person name="Day T.A."/>
            <person name="Deplazes P."/>
            <person name="Estrada K."/>
            <person name="Fernandez C."/>
            <person name="Holland P.W."/>
            <person name="Hou J."/>
            <person name="Hu S."/>
            <person name="Huckvale T."/>
            <person name="Hung S.S."/>
            <person name="Kamenetzky L."/>
            <person name="Keane J.A."/>
            <person name="Kiss F."/>
            <person name="Koziol U."/>
            <person name="Lambert O."/>
            <person name="Liu K."/>
            <person name="Luo X."/>
            <person name="Luo Y."/>
            <person name="Macchiaroli N."/>
            <person name="Nichol S."/>
            <person name="Paps J."/>
            <person name="Parkinson J."/>
            <person name="Pouchkina-Stantcheva N."/>
            <person name="Riddiford N."/>
            <person name="Rosenzvit M."/>
            <person name="Salinas G."/>
            <person name="Wasmuth J.D."/>
            <person name="Zamanian M."/>
            <person name="Zheng Y."/>
            <person name="Cai X."/>
            <person name="Soberon X."/>
            <person name="Olson P.D."/>
            <person name="Laclette J.P."/>
            <person name="Brehm K."/>
            <person name="Berriman M."/>
            <person name="Garciarrubio A."/>
            <person name="Bobes R.J."/>
            <person name="Fragoso G."/>
            <person name="Sanchez-Flores A."/>
            <person name="Estrada K."/>
            <person name="Cevallos M.A."/>
            <person name="Morett E."/>
            <person name="Gonzalez V."/>
            <person name="Portillo T."/>
            <person name="Ochoa-Leyva A."/>
            <person name="Jose M.V."/>
            <person name="Sciutto E."/>
            <person name="Landa A."/>
            <person name="Jimenez L."/>
            <person name="Valdes V."/>
            <person name="Carrero J.C."/>
            <person name="Larralde C."/>
            <person name="Morales-Montor J."/>
            <person name="Limon-Lason J."/>
            <person name="Soberon X."/>
            <person name="Laclette J.P."/>
        </authorList>
    </citation>
    <scope>NUCLEOTIDE SEQUENCE [LARGE SCALE GENOMIC DNA]</scope>
</reference>
<sequence>MLNRQCICKICQCGATEYTDRYIGHISQRQKPFKPQSVAISSTGPLCSETTHRSDFIPLPLESRKPRNPEPVHISEGKFEDQSVYNLEFTEKGLVRVDPIKPQQSERSQDRFVGEATYAADYKAWDLEPHQNCGPKYEYRKPSVDFNGEPIYTSDYVDHGVVKPPSAFKPLIQPIQSEPFDAITTFTADYVPKHGGKQRPFRPNHTTVHSDLPFSNETTHRADYTEWPLSQQYHRIPEEYKPNAAEFDGRTTYTTNYVPVKCEKAKIIKPAYQNLDPNREFSDLTNYKKEYRKWSLKDRSAPARGPLKYVPPEVPFHGQTIYQNEYIPKQRDPCPVLQLQYNPDVVCEGEDEYGHKFFSTRDQKKQNPSAIIAAH</sequence>
<reference evidence="5" key="3">
    <citation type="submission" date="2020-10" db="UniProtKB">
        <authorList>
            <consortium name="WormBaseParasite"/>
        </authorList>
    </citation>
    <scope>IDENTIFICATION</scope>
</reference>
<dbReference type="Proteomes" id="UP000492820">
    <property type="component" value="Unassembled WGS sequence"/>
</dbReference>
<dbReference type="PANTHER" id="PTHR31516">
    <property type="entry name" value="STABILIZER OF AXONEMAL MICROTUBULES 2"/>
    <property type="match status" value="1"/>
</dbReference>
<dbReference type="GO" id="GO:0008017">
    <property type="term" value="F:microtubule binding"/>
    <property type="evidence" value="ECO:0007669"/>
    <property type="project" value="InterPro"/>
</dbReference>
<dbReference type="GO" id="GO:0005856">
    <property type="term" value="C:cytoskeleton"/>
    <property type="evidence" value="ECO:0007669"/>
    <property type="project" value="TreeGrafter"/>
</dbReference>
<dbReference type="PANTHER" id="PTHR31516:SF17">
    <property type="entry name" value="STABILIZER OF AXONEMAL MICROTUBULES 2"/>
    <property type="match status" value="1"/>
</dbReference>
<gene>
    <name evidence="3" type="ORF">EgrG_001025800</name>
</gene>
<organism evidence="3">
    <name type="scientific">Echinococcus granulosus</name>
    <name type="common">Hydatid tapeworm</name>
    <dbReference type="NCBI Taxonomy" id="6210"/>
    <lineage>
        <taxon>Eukaryota</taxon>
        <taxon>Metazoa</taxon>
        <taxon>Spiralia</taxon>
        <taxon>Lophotrochozoa</taxon>
        <taxon>Platyhelminthes</taxon>
        <taxon>Cestoda</taxon>
        <taxon>Eucestoda</taxon>
        <taxon>Cyclophyllidea</taxon>
        <taxon>Taeniidae</taxon>
        <taxon>Echinococcus</taxon>
        <taxon>Echinococcus granulosus group</taxon>
    </lineage>
</organism>
<comment type="similarity">
    <text evidence="1">Belongs to the FAM154 family.</text>
</comment>
<dbReference type="AlphaFoldDB" id="A0A068WGB8"/>
<evidence type="ECO:0000313" key="3">
    <source>
        <dbReference type="EMBL" id="CDS17501.1"/>
    </source>
</evidence>
<dbReference type="OrthoDB" id="365640at2759"/>
<dbReference type="EMBL" id="LK028577">
    <property type="protein sequence ID" value="CDS17501.1"/>
    <property type="molecule type" value="Genomic_DNA"/>
</dbReference>
<evidence type="ECO:0000256" key="2">
    <source>
        <dbReference type="SAM" id="MobiDB-lite"/>
    </source>
</evidence>
<name>A0A068WGB8_ECHGR</name>
<dbReference type="WBParaSite" id="EgrG_001025800">
    <property type="protein sequence ID" value="EgrG_001025800"/>
    <property type="gene ID" value="EgrG_001025800"/>
</dbReference>